<dbReference type="Gene3D" id="3.90.45.10">
    <property type="entry name" value="Peptide deformylase"/>
    <property type="match status" value="1"/>
</dbReference>
<accession>A0A418ZZ95</accession>
<comment type="similarity">
    <text evidence="1 2">Belongs to the polypeptide deformylase family.</text>
</comment>
<evidence type="ECO:0000256" key="1">
    <source>
        <dbReference type="ARBA" id="ARBA00010759"/>
    </source>
</evidence>
<keyword evidence="2" id="KW-0479">Metal-binding</keyword>
<dbReference type="PRINTS" id="PR01576">
    <property type="entry name" value="PDEFORMYLASE"/>
</dbReference>
<dbReference type="InterPro" id="IPR023635">
    <property type="entry name" value="Peptide_deformylase"/>
</dbReference>
<dbReference type="AlphaFoldDB" id="A0A418ZZ95"/>
<keyword evidence="2" id="KW-0378">Hydrolase</keyword>
<evidence type="ECO:0000313" key="3">
    <source>
        <dbReference type="EMBL" id="RJL05849.1"/>
    </source>
</evidence>
<comment type="caution">
    <text evidence="3">The sequence shown here is derived from an EMBL/GenBank/DDBJ whole genome shotgun (WGS) entry which is preliminary data.</text>
</comment>
<sequence>MLRELCQPSGYLPGPDLRRLAADLLATMYAAGGRGLAAPQIGVMRRAFVMDAGWKQGRPAPLVMLDPEILFYSDQVELAEERCLSIPDRPVTVPRPAEIVLAWYDTEGRHQNRRLAGAEARIAQHEADHLDGRLILDFLP</sequence>
<evidence type="ECO:0000313" key="4">
    <source>
        <dbReference type="Proteomes" id="UP000283587"/>
    </source>
</evidence>
<dbReference type="SUPFAM" id="SSF56420">
    <property type="entry name" value="Peptide deformylase"/>
    <property type="match status" value="1"/>
</dbReference>
<dbReference type="PANTHER" id="PTHR10458">
    <property type="entry name" value="PEPTIDE DEFORMYLASE"/>
    <property type="match status" value="1"/>
</dbReference>
<comment type="function">
    <text evidence="2">Removes the formyl group from the N-terminal Met of newly synthesized proteins. Requires at least a dipeptide for an efficient rate of reaction. N-terminal L-methionine is a prerequisite for activity but the enzyme has broad specificity at other positions.</text>
</comment>
<keyword evidence="2" id="KW-0648">Protein biosynthesis</keyword>
<dbReference type="OrthoDB" id="9804313at2"/>
<dbReference type="EMBL" id="QZEW01000105">
    <property type="protein sequence ID" value="RJL05849.1"/>
    <property type="molecule type" value="Genomic_DNA"/>
</dbReference>
<dbReference type="InterPro" id="IPR036821">
    <property type="entry name" value="Peptide_deformylase_sf"/>
</dbReference>
<organism evidence="3 4">
    <name type="scientific">Paracoccus siganidrum</name>
    <dbReference type="NCBI Taxonomy" id="1276757"/>
    <lineage>
        <taxon>Bacteria</taxon>
        <taxon>Pseudomonadati</taxon>
        <taxon>Pseudomonadota</taxon>
        <taxon>Alphaproteobacteria</taxon>
        <taxon>Rhodobacterales</taxon>
        <taxon>Paracoccaceae</taxon>
        <taxon>Paracoccus</taxon>
    </lineage>
</organism>
<keyword evidence="4" id="KW-1185">Reference proteome</keyword>
<dbReference type="Pfam" id="PF01327">
    <property type="entry name" value="Pep_deformylase"/>
    <property type="match status" value="1"/>
</dbReference>
<dbReference type="GO" id="GO:0042586">
    <property type="term" value="F:peptide deformylase activity"/>
    <property type="evidence" value="ECO:0007669"/>
    <property type="project" value="UniProtKB-UniRule"/>
</dbReference>
<feature type="binding site" evidence="2">
    <location>
        <position position="83"/>
    </location>
    <ligand>
        <name>Fe cation</name>
        <dbReference type="ChEBI" id="CHEBI:24875"/>
    </ligand>
</feature>
<comment type="cofactor">
    <cofactor evidence="2">
        <name>Fe(2+)</name>
        <dbReference type="ChEBI" id="CHEBI:29033"/>
    </cofactor>
    <text evidence="2">Binds 1 Fe(2+) ion.</text>
</comment>
<dbReference type="PANTHER" id="PTHR10458:SF22">
    <property type="entry name" value="PEPTIDE DEFORMYLASE"/>
    <property type="match status" value="1"/>
</dbReference>
<dbReference type="GO" id="GO:0006412">
    <property type="term" value="P:translation"/>
    <property type="evidence" value="ECO:0007669"/>
    <property type="project" value="UniProtKB-UniRule"/>
</dbReference>
<feature type="binding site" evidence="2">
    <location>
        <position position="129"/>
    </location>
    <ligand>
        <name>Fe cation</name>
        <dbReference type="ChEBI" id="CHEBI:24875"/>
    </ligand>
</feature>
<dbReference type="PIRSF" id="PIRSF004749">
    <property type="entry name" value="Pep_def"/>
    <property type="match status" value="1"/>
</dbReference>
<name>A0A418ZZ95_9RHOB</name>
<dbReference type="Proteomes" id="UP000283587">
    <property type="component" value="Unassembled WGS sequence"/>
</dbReference>
<comment type="catalytic activity">
    <reaction evidence="2">
        <text>N-terminal N-formyl-L-methionyl-[peptide] + H2O = N-terminal L-methionyl-[peptide] + formate</text>
        <dbReference type="Rhea" id="RHEA:24420"/>
        <dbReference type="Rhea" id="RHEA-COMP:10639"/>
        <dbReference type="Rhea" id="RHEA-COMP:10640"/>
        <dbReference type="ChEBI" id="CHEBI:15377"/>
        <dbReference type="ChEBI" id="CHEBI:15740"/>
        <dbReference type="ChEBI" id="CHEBI:49298"/>
        <dbReference type="ChEBI" id="CHEBI:64731"/>
        <dbReference type="EC" id="3.5.1.88"/>
    </reaction>
</comment>
<protein>
    <recommendedName>
        <fullName evidence="2">Peptide deformylase</fullName>
        <shortName evidence="2">PDF</shortName>
        <ecNumber evidence="2">3.5.1.88</ecNumber>
    </recommendedName>
    <alternativeName>
        <fullName evidence="2">Polypeptide deformylase</fullName>
    </alternativeName>
</protein>
<dbReference type="CDD" id="cd00487">
    <property type="entry name" value="Pep_deformylase"/>
    <property type="match status" value="1"/>
</dbReference>
<gene>
    <name evidence="2" type="primary">def</name>
    <name evidence="3" type="ORF">D3P05_19025</name>
</gene>
<evidence type="ECO:0000256" key="2">
    <source>
        <dbReference type="HAMAP-Rule" id="MF_00163"/>
    </source>
</evidence>
<feature type="active site" evidence="2">
    <location>
        <position position="126"/>
    </location>
</feature>
<dbReference type="EC" id="3.5.1.88" evidence="2"/>
<proteinExistence type="inferred from homology"/>
<reference evidence="4" key="1">
    <citation type="submission" date="2018-09" db="EMBL/GenBank/DDBJ databases">
        <title>Paracoccus onubensis nov. sp. a moderate halophilic bacterium isolated from Gruta de las Maravillas (Aracena, Spain).</title>
        <authorList>
            <person name="Jurado V."/>
            <person name="Gutierrez-Patricio S."/>
            <person name="Gonzalez-Pimentel J.L."/>
            <person name="Miller A.Z."/>
            <person name="Laiz L."/>
            <person name="Saiz-Jimenez C."/>
        </authorList>
    </citation>
    <scope>NUCLEOTIDE SEQUENCE [LARGE SCALE GENOMIC DNA]</scope>
    <source>
        <strain evidence="4">DSM 26381</strain>
    </source>
</reference>
<dbReference type="HAMAP" id="MF_00163">
    <property type="entry name" value="Pep_deformylase"/>
    <property type="match status" value="1"/>
</dbReference>
<keyword evidence="2" id="KW-0408">Iron</keyword>
<dbReference type="GO" id="GO:0046872">
    <property type="term" value="F:metal ion binding"/>
    <property type="evidence" value="ECO:0007669"/>
    <property type="project" value="UniProtKB-KW"/>
</dbReference>
<feature type="binding site" evidence="2">
    <location>
        <position position="125"/>
    </location>
    <ligand>
        <name>Fe cation</name>
        <dbReference type="ChEBI" id="CHEBI:24875"/>
    </ligand>
</feature>